<dbReference type="PANTHER" id="PTHR12860:SF0">
    <property type="entry name" value="SIGNAL RECOGNITION PARTICLE SUBUNIT SRP68"/>
    <property type="match status" value="1"/>
</dbReference>
<dbReference type="Gene3D" id="1.10.3450.40">
    <property type="entry name" value="Signal recognition particle, SRP68 subunit, RNA-binding domain"/>
    <property type="match status" value="1"/>
</dbReference>
<dbReference type="CDD" id="cd15481">
    <property type="entry name" value="SRP68-RBD"/>
    <property type="match status" value="1"/>
</dbReference>
<dbReference type="AlphaFoldDB" id="K0R139"/>
<dbReference type="InterPro" id="IPR026258">
    <property type="entry name" value="SRP68"/>
</dbReference>
<evidence type="ECO:0000256" key="8">
    <source>
        <dbReference type="ARBA" id="ARBA00023274"/>
    </source>
</evidence>
<evidence type="ECO:0000256" key="5">
    <source>
        <dbReference type="ARBA" id="ARBA00022884"/>
    </source>
</evidence>
<evidence type="ECO:0000313" key="11">
    <source>
        <dbReference type="EMBL" id="EJK44559.1"/>
    </source>
</evidence>
<keyword evidence="12" id="KW-1185">Reference proteome</keyword>
<dbReference type="eggNOG" id="KOG2460">
    <property type="taxonomic scope" value="Eukaryota"/>
</dbReference>
<dbReference type="GO" id="GO:0005047">
    <property type="term" value="F:signal recognition particle binding"/>
    <property type="evidence" value="ECO:0007669"/>
    <property type="project" value="InterPro"/>
</dbReference>
<dbReference type="EMBL" id="AGNL01049542">
    <property type="protein sequence ID" value="EJK44559.1"/>
    <property type="molecule type" value="Genomic_DNA"/>
</dbReference>
<dbReference type="InterPro" id="IPR038253">
    <property type="entry name" value="SRP68_N_sf"/>
</dbReference>
<reference evidence="11 12" key="1">
    <citation type="journal article" date="2012" name="Genome Biol.">
        <title>Genome and low-iron response of an oceanic diatom adapted to chronic iron limitation.</title>
        <authorList>
            <person name="Lommer M."/>
            <person name="Specht M."/>
            <person name="Roy A.S."/>
            <person name="Kraemer L."/>
            <person name="Andreson R."/>
            <person name="Gutowska M.A."/>
            <person name="Wolf J."/>
            <person name="Bergner S.V."/>
            <person name="Schilhabel M.B."/>
            <person name="Klostermeier U.C."/>
            <person name="Beiko R.G."/>
            <person name="Rosenstiel P."/>
            <person name="Hippler M."/>
            <person name="Laroche J."/>
        </authorList>
    </citation>
    <scope>NUCLEOTIDE SEQUENCE [LARGE SCALE GENOMIC DNA]</scope>
    <source>
        <strain evidence="11 12">CCMP1005</strain>
    </source>
</reference>
<comment type="similarity">
    <text evidence="3">Belongs to the SRP68 family.</text>
</comment>
<evidence type="ECO:0000256" key="2">
    <source>
        <dbReference type="ARBA" id="ARBA00004604"/>
    </source>
</evidence>
<dbReference type="GO" id="GO:0005786">
    <property type="term" value="C:signal recognition particle, endoplasmic reticulum targeting"/>
    <property type="evidence" value="ECO:0007669"/>
    <property type="project" value="UniProtKB-KW"/>
</dbReference>
<sequence length="853" mass="94745">MRCCGRRAIPMALRPPLSIKRAGATANLCIIARARPGEVSEPLITSLLWKPAATEVRCGIELSPCSAACPSGTIYTSFWPDICDELLGGTSIGWPPVRVREFGFAVEKSQTVLSNSKYMLDGLIGAPQINKWMAGVMRFTHHVRPTEPQSNASRDRPATKWMDCGGRSGNAKNAVPTTTKAGGSPFVHSATLAGKHMTDDTGDESGTRPLRLYLHSILSASQSSHGVPHEDYAQYASYCTRRLSRIRHGQTVKKDLLHIRQFKNSLSTRQTENDGGKTKKYAYRHIDLTNLPSEVLASSENYILEPLYCAERCWAESHAVKSDAGSGGISSFENNPRDGWSSGRIRSYSIKKLRKAVKFAGLVEKLSVSTVPVPRETEDEESNEVEEPAQPPCDEHTQLEAKAYASFMRGNLALEQNSHLVAYKEYSTATKLCEQIALSNAARDEVEGDVRQLELLDFFTTRSQHVIAPLLRYCQYELQEKGIALPDDDYPSSVQSNGTTMPQSTESMSQISYRENVISIETKELRMSLLKMQDMKQDWEEAAEGNASENGCSNEAEDAKFMSLLNGYDDLIHLANHELKKLESLKAGPAVNAKRYQFVNLVGYCKNQKLKMVMSRNERLVNSIVERVKSDDGDDTAQLKRFEDVAHLYDALLQDAKSVSALPGGGTPDDLASGAPVEDEFYLEANANTLRLRSMRCYYLALMHASPLVKKYSEAKNLLEQSETLAKDALEEIAACDQIEHGDEYLDQLEGILNEMKGLKCRIFAVSYLSASSSSSNRPLLQRLHDYDVPSNPTDVVDMPPRVQGIVCKSSFFDVALNYVSEYPAEELDREMSKFGQDDKGSSSSGLFGWFRR</sequence>
<keyword evidence="6" id="KW-0733">Signal recognition particle</keyword>
<keyword evidence="7" id="KW-0539">Nucleus</keyword>
<feature type="compositionally biased region" description="Acidic residues" evidence="10">
    <location>
        <begin position="377"/>
        <end position="387"/>
    </location>
</feature>
<evidence type="ECO:0000256" key="6">
    <source>
        <dbReference type="ARBA" id="ARBA00023135"/>
    </source>
</evidence>
<keyword evidence="5" id="KW-0694">RNA-binding</keyword>
<dbReference type="OMA" id="NYDLISW"/>
<protein>
    <recommendedName>
        <fullName evidence="9">Signal recognition particle subunit SRP68</fullName>
    </recommendedName>
</protein>
<proteinExistence type="inferred from homology"/>
<feature type="region of interest" description="Disordered" evidence="10">
    <location>
        <begin position="144"/>
        <end position="170"/>
    </location>
</feature>
<keyword evidence="4" id="KW-0963">Cytoplasm</keyword>
<dbReference type="GO" id="GO:0008312">
    <property type="term" value="F:7S RNA binding"/>
    <property type="evidence" value="ECO:0007669"/>
    <property type="project" value="InterPro"/>
</dbReference>
<evidence type="ECO:0000256" key="1">
    <source>
        <dbReference type="ARBA" id="ARBA00004496"/>
    </source>
</evidence>
<dbReference type="Pfam" id="PF16969">
    <property type="entry name" value="SRP68"/>
    <property type="match status" value="1"/>
</dbReference>
<dbReference type="Proteomes" id="UP000266841">
    <property type="component" value="Unassembled WGS sequence"/>
</dbReference>
<feature type="region of interest" description="Disordered" evidence="10">
    <location>
        <begin position="487"/>
        <end position="508"/>
    </location>
</feature>
<evidence type="ECO:0000256" key="10">
    <source>
        <dbReference type="SAM" id="MobiDB-lite"/>
    </source>
</evidence>
<evidence type="ECO:0000256" key="9">
    <source>
        <dbReference type="ARBA" id="ARBA00029498"/>
    </source>
</evidence>
<feature type="compositionally biased region" description="Polar residues" evidence="10">
    <location>
        <begin position="492"/>
        <end position="508"/>
    </location>
</feature>
<evidence type="ECO:0000256" key="7">
    <source>
        <dbReference type="ARBA" id="ARBA00023242"/>
    </source>
</evidence>
<dbReference type="OrthoDB" id="10255118at2759"/>
<dbReference type="InterPro" id="IPR034652">
    <property type="entry name" value="SRP68-RBD"/>
</dbReference>
<feature type="region of interest" description="Disordered" evidence="10">
    <location>
        <begin position="372"/>
        <end position="393"/>
    </location>
</feature>
<dbReference type="PANTHER" id="PTHR12860">
    <property type="entry name" value="SIGNAL RECOGNITION PARTICLE 68 KDA PROTEIN"/>
    <property type="match status" value="1"/>
</dbReference>
<evidence type="ECO:0000256" key="3">
    <source>
        <dbReference type="ARBA" id="ARBA00009352"/>
    </source>
</evidence>
<accession>K0R139</accession>
<keyword evidence="8" id="KW-0687">Ribonucleoprotein</keyword>
<evidence type="ECO:0000313" key="12">
    <source>
        <dbReference type="Proteomes" id="UP000266841"/>
    </source>
</evidence>
<dbReference type="GO" id="GO:0030942">
    <property type="term" value="F:endoplasmic reticulum signal peptide binding"/>
    <property type="evidence" value="ECO:0007669"/>
    <property type="project" value="InterPro"/>
</dbReference>
<gene>
    <name evidence="11" type="ORF">THAOC_36891</name>
</gene>
<dbReference type="GO" id="GO:0005730">
    <property type="term" value="C:nucleolus"/>
    <property type="evidence" value="ECO:0007669"/>
    <property type="project" value="UniProtKB-SubCell"/>
</dbReference>
<name>K0R139_THAOC</name>
<comment type="caution">
    <text evidence="11">The sequence shown here is derived from an EMBL/GenBank/DDBJ whole genome shotgun (WGS) entry which is preliminary data.</text>
</comment>
<comment type="subcellular location">
    <subcellularLocation>
        <location evidence="1">Cytoplasm</location>
    </subcellularLocation>
    <subcellularLocation>
        <location evidence="2">Nucleus</location>
        <location evidence="2">Nucleolus</location>
    </subcellularLocation>
</comment>
<evidence type="ECO:0000256" key="4">
    <source>
        <dbReference type="ARBA" id="ARBA00022490"/>
    </source>
</evidence>
<dbReference type="GO" id="GO:0006614">
    <property type="term" value="P:SRP-dependent cotranslational protein targeting to membrane"/>
    <property type="evidence" value="ECO:0007669"/>
    <property type="project" value="InterPro"/>
</dbReference>
<organism evidence="11 12">
    <name type="scientific">Thalassiosira oceanica</name>
    <name type="common">Marine diatom</name>
    <dbReference type="NCBI Taxonomy" id="159749"/>
    <lineage>
        <taxon>Eukaryota</taxon>
        <taxon>Sar</taxon>
        <taxon>Stramenopiles</taxon>
        <taxon>Ochrophyta</taxon>
        <taxon>Bacillariophyta</taxon>
        <taxon>Coscinodiscophyceae</taxon>
        <taxon>Thalassiosirophycidae</taxon>
        <taxon>Thalassiosirales</taxon>
        <taxon>Thalassiosiraceae</taxon>
        <taxon>Thalassiosira</taxon>
    </lineage>
</organism>